<feature type="signal peptide" evidence="2">
    <location>
        <begin position="1"/>
        <end position="26"/>
    </location>
</feature>
<evidence type="ECO:0000256" key="2">
    <source>
        <dbReference type="SAM" id="SignalP"/>
    </source>
</evidence>
<reference evidence="3 4" key="2">
    <citation type="journal article" date="2015" name="Biomed. Res. Int.">
        <title>Effects of Arsenite Resistance on the Growth and Functional Gene Expression of Leptospirillum ferriphilum and Acidithiobacillus thiooxidans in Pure Culture and Coculture.</title>
        <authorList>
            <person name="Jiang H."/>
            <person name="Liang Y."/>
            <person name="Yin H."/>
            <person name="Xiao Y."/>
            <person name="Guo X."/>
            <person name="Xu Y."/>
            <person name="Hu Q."/>
            <person name="Liu H."/>
            <person name="Liu X."/>
        </authorList>
    </citation>
    <scope>NUCLEOTIDE SEQUENCE [LARGE SCALE GENOMIC DNA]</scope>
    <source>
        <strain evidence="3 4">YSK</strain>
    </source>
</reference>
<sequence length="242" mass="25894">MILKMRFFSLVLGALFFFLSVSSVHAGATPPPSSSSSSQTAQPSSSGATLASDPVSSDEITTEEEKFDEEFGHFGITLGFGYTFAQTPESQLLYQHSIGGLAELSYGIRTGIRVLVGGGYNFDSPHVAPPQSGVAKGPTSDYTEGYLGTRIALNPFFPSFFVRQPWVPYFRGDIGGVSAGVSNDGPLNSRTSGFLGDLGFGIEGRAPEFPVGFFAEVRSQWFFLGPRIIDVIPVITGATIYF</sequence>
<feature type="region of interest" description="Disordered" evidence="1">
    <location>
        <begin position="29"/>
        <end position="63"/>
    </location>
</feature>
<organism evidence="3 4">
    <name type="scientific">Leptospirillum ferriphilum YSK</name>
    <dbReference type="NCBI Taxonomy" id="1441628"/>
    <lineage>
        <taxon>Bacteria</taxon>
        <taxon>Pseudomonadati</taxon>
        <taxon>Nitrospirota</taxon>
        <taxon>Nitrospiria</taxon>
        <taxon>Nitrospirales</taxon>
        <taxon>Nitrospiraceae</taxon>
        <taxon>Leptospirillum</taxon>
    </lineage>
</organism>
<proteinExistence type="predicted"/>
<dbReference type="HOGENOM" id="CLU_1155289_0_0_0"/>
<dbReference type="AlphaFoldDB" id="A0A059XV28"/>
<dbReference type="EMBL" id="CP007243">
    <property type="protein sequence ID" value="AIA30688.1"/>
    <property type="molecule type" value="Genomic_DNA"/>
</dbReference>
<dbReference type="KEGG" id="lfp:Y981_07755"/>
<gene>
    <name evidence="3" type="ORF">Y981_07755</name>
</gene>
<evidence type="ECO:0000313" key="4">
    <source>
        <dbReference type="Proteomes" id="UP000027059"/>
    </source>
</evidence>
<feature type="chain" id="PRO_5001581839" description="Outer membrane protein beta-barrel domain-containing protein" evidence="2">
    <location>
        <begin position="27"/>
        <end position="242"/>
    </location>
</feature>
<reference evidence="4" key="1">
    <citation type="submission" date="2014-02" db="EMBL/GenBank/DDBJ databases">
        <title>Complete genome sequence and comparative genomic analysis of the nitrogen-fixing bacterium Leptospirillum ferriphilum YSK.</title>
        <authorList>
            <person name="Guo X."/>
            <person name="Yin H."/>
            <person name="Liang Y."/>
            <person name="Hu Q."/>
            <person name="Ma L."/>
            <person name="Xiao Y."/>
            <person name="Zhang X."/>
            <person name="Qiu G."/>
            <person name="Liu X."/>
        </authorList>
    </citation>
    <scope>NUCLEOTIDE SEQUENCE [LARGE SCALE GENOMIC DNA]</scope>
    <source>
        <strain evidence="4">YSK</strain>
    </source>
</reference>
<evidence type="ECO:0000313" key="3">
    <source>
        <dbReference type="EMBL" id="AIA30688.1"/>
    </source>
</evidence>
<evidence type="ECO:0000256" key="1">
    <source>
        <dbReference type="SAM" id="MobiDB-lite"/>
    </source>
</evidence>
<name>A0A059XV28_9BACT</name>
<accession>A0A059XV28</accession>
<keyword evidence="2" id="KW-0732">Signal</keyword>
<feature type="compositionally biased region" description="Low complexity" evidence="1">
    <location>
        <begin position="34"/>
        <end position="48"/>
    </location>
</feature>
<protein>
    <recommendedName>
        <fullName evidence="5">Outer membrane protein beta-barrel domain-containing protein</fullName>
    </recommendedName>
</protein>
<evidence type="ECO:0008006" key="5">
    <source>
        <dbReference type="Google" id="ProtNLM"/>
    </source>
</evidence>
<dbReference type="Proteomes" id="UP000027059">
    <property type="component" value="Chromosome"/>
</dbReference>
<keyword evidence="4" id="KW-1185">Reference proteome</keyword>